<comment type="caution">
    <text evidence="4">The sequence shown here is derived from an EMBL/GenBank/DDBJ whole genome shotgun (WGS) entry which is preliminary data.</text>
</comment>
<evidence type="ECO:0000313" key="5">
    <source>
        <dbReference type="Proteomes" id="UP001341840"/>
    </source>
</evidence>
<dbReference type="Gene3D" id="3.90.226.10">
    <property type="entry name" value="2-enoyl-CoA Hydratase, Chain A, domain 1"/>
    <property type="match status" value="1"/>
</dbReference>
<dbReference type="InterPro" id="IPR018376">
    <property type="entry name" value="Enoyl-CoA_hyd/isom_CS"/>
</dbReference>
<dbReference type="Proteomes" id="UP001341840">
    <property type="component" value="Unassembled WGS sequence"/>
</dbReference>
<dbReference type="Gene3D" id="1.10.12.10">
    <property type="entry name" value="Lyase 2-enoyl-coa Hydratase, Chain A, domain 2"/>
    <property type="match status" value="1"/>
</dbReference>
<evidence type="ECO:0008006" key="6">
    <source>
        <dbReference type="Google" id="ProtNLM"/>
    </source>
</evidence>
<evidence type="ECO:0000256" key="2">
    <source>
        <dbReference type="ARBA" id="ARBA00023239"/>
    </source>
</evidence>
<dbReference type="InterPro" id="IPR014748">
    <property type="entry name" value="Enoyl-CoA_hydra_C"/>
</dbReference>
<reference evidence="4 5" key="1">
    <citation type="journal article" date="2023" name="Plants (Basel)">
        <title>Bridging the Gap: Combining Genomics and Transcriptomics Approaches to Understand Stylosanthes scabra, an Orphan Legume from the Brazilian Caatinga.</title>
        <authorList>
            <person name="Ferreira-Neto J.R.C."/>
            <person name="da Silva M.D."/>
            <person name="Binneck E."/>
            <person name="de Melo N.F."/>
            <person name="da Silva R.H."/>
            <person name="de Melo A.L.T.M."/>
            <person name="Pandolfi V."/>
            <person name="Bustamante F.O."/>
            <person name="Brasileiro-Vidal A.C."/>
            <person name="Benko-Iseppon A.M."/>
        </authorList>
    </citation>
    <scope>NUCLEOTIDE SEQUENCE [LARGE SCALE GENOMIC DNA]</scope>
    <source>
        <tissue evidence="4">Leaves</tissue>
    </source>
</reference>
<proteinExistence type="inferred from homology"/>
<protein>
    <recommendedName>
        <fullName evidence="6">Enoyl-CoA hydratase</fullName>
    </recommendedName>
</protein>
<organism evidence="4 5">
    <name type="scientific">Stylosanthes scabra</name>
    <dbReference type="NCBI Taxonomy" id="79078"/>
    <lineage>
        <taxon>Eukaryota</taxon>
        <taxon>Viridiplantae</taxon>
        <taxon>Streptophyta</taxon>
        <taxon>Embryophyta</taxon>
        <taxon>Tracheophyta</taxon>
        <taxon>Spermatophyta</taxon>
        <taxon>Magnoliopsida</taxon>
        <taxon>eudicotyledons</taxon>
        <taxon>Gunneridae</taxon>
        <taxon>Pentapetalae</taxon>
        <taxon>rosids</taxon>
        <taxon>fabids</taxon>
        <taxon>Fabales</taxon>
        <taxon>Fabaceae</taxon>
        <taxon>Papilionoideae</taxon>
        <taxon>50 kb inversion clade</taxon>
        <taxon>dalbergioids sensu lato</taxon>
        <taxon>Dalbergieae</taxon>
        <taxon>Pterocarpus clade</taxon>
        <taxon>Stylosanthes</taxon>
    </lineage>
</organism>
<keyword evidence="2" id="KW-0456">Lyase</keyword>
<dbReference type="SUPFAM" id="SSF52096">
    <property type="entry name" value="ClpP/crotonase"/>
    <property type="match status" value="1"/>
</dbReference>
<dbReference type="InterPro" id="IPR029045">
    <property type="entry name" value="ClpP/crotonase-like_dom_sf"/>
</dbReference>
<accession>A0ABU6UBA5</accession>
<dbReference type="PANTHER" id="PTHR11941">
    <property type="entry name" value="ENOYL-COA HYDRATASE-RELATED"/>
    <property type="match status" value="1"/>
</dbReference>
<gene>
    <name evidence="4" type="ORF">PIB30_033662</name>
</gene>
<keyword evidence="5" id="KW-1185">Reference proteome</keyword>
<dbReference type="Pfam" id="PF00378">
    <property type="entry name" value="ECH_1"/>
    <property type="match status" value="1"/>
</dbReference>
<sequence length="330" mass="35981">MFALRSLSRSVTRDSISNVIAYQYKACLSFVTVSHHPHHILDASNGNATRYHYQYQTQRTLILEPSASEFVKLHKLQHSDSGIVEVSLDRAKNKNAIDTKLMRGLKHALELINQDSSTNVAIITSSVPGVYCAGADLKERKTFSASEVREYSKALRATFSFLERLPIPTIAAVEGAALGGGLELALACDFRICGEDALLGLPETGHAIIPGAGATRRLPRLISKAIAKDLILTGRRVYGREAEALGLANYCVPAGEAYTKALEVARNINEKGPIAVRAGKRAIEEGLLISDPEEAADLEEACYEMTLNTKDRLEGLAAFVEKRKPNYKGE</sequence>
<dbReference type="InterPro" id="IPR001753">
    <property type="entry name" value="Enoyl-CoA_hydra/iso"/>
</dbReference>
<evidence type="ECO:0000256" key="1">
    <source>
        <dbReference type="ARBA" id="ARBA00005254"/>
    </source>
</evidence>
<evidence type="ECO:0000313" key="4">
    <source>
        <dbReference type="EMBL" id="MED6158537.1"/>
    </source>
</evidence>
<comment type="similarity">
    <text evidence="1 3">Belongs to the enoyl-CoA hydratase/isomerase family.</text>
</comment>
<dbReference type="CDD" id="cd06558">
    <property type="entry name" value="crotonase-like"/>
    <property type="match status" value="1"/>
</dbReference>
<dbReference type="PROSITE" id="PS00166">
    <property type="entry name" value="ENOYL_COA_HYDRATASE"/>
    <property type="match status" value="1"/>
</dbReference>
<dbReference type="PANTHER" id="PTHR11941:SF171">
    <property type="entry name" value="SD19268P"/>
    <property type="match status" value="1"/>
</dbReference>
<evidence type="ECO:0000256" key="3">
    <source>
        <dbReference type="RuleBase" id="RU003707"/>
    </source>
</evidence>
<name>A0ABU6UBA5_9FABA</name>
<dbReference type="EMBL" id="JASCZI010120982">
    <property type="protein sequence ID" value="MED6158537.1"/>
    <property type="molecule type" value="Genomic_DNA"/>
</dbReference>